<keyword evidence="3" id="KW-0862">Zinc</keyword>
<dbReference type="SMART" id="SM00355">
    <property type="entry name" value="ZnF_C2H2"/>
    <property type="match status" value="2"/>
</dbReference>
<dbReference type="Pfam" id="PF25390">
    <property type="entry name" value="WD40_RLD"/>
    <property type="match status" value="1"/>
</dbReference>
<accession>A0A182MYZ3</accession>
<reference evidence="6" key="2">
    <citation type="submission" date="2020-05" db="UniProtKB">
        <authorList>
            <consortium name="EnsemblMetazoa"/>
        </authorList>
    </citation>
    <scope>IDENTIFICATION</scope>
    <source>
        <strain evidence="6">WRAIR2</strain>
    </source>
</reference>
<dbReference type="InterPro" id="IPR013087">
    <property type="entry name" value="Znf_C2H2_type"/>
</dbReference>
<dbReference type="PROSITE" id="PS50012">
    <property type="entry name" value="RCC1_3"/>
    <property type="match status" value="4"/>
</dbReference>
<dbReference type="GO" id="GO:0005085">
    <property type="term" value="F:guanyl-nucleotide exchange factor activity"/>
    <property type="evidence" value="ECO:0007669"/>
    <property type="project" value="TreeGrafter"/>
</dbReference>
<dbReference type="GO" id="GO:0008270">
    <property type="term" value="F:zinc ion binding"/>
    <property type="evidence" value="ECO:0007669"/>
    <property type="project" value="UniProtKB-KW"/>
</dbReference>
<keyword evidence="3" id="KW-0863">Zinc-finger</keyword>
<evidence type="ECO:0000256" key="4">
    <source>
        <dbReference type="PROSITE-ProRule" id="PRU00235"/>
    </source>
</evidence>
<name>A0A182MYZ3_9DIPT</name>
<organism evidence="6 7">
    <name type="scientific">Anopheles dirus</name>
    <dbReference type="NCBI Taxonomy" id="7168"/>
    <lineage>
        <taxon>Eukaryota</taxon>
        <taxon>Metazoa</taxon>
        <taxon>Ecdysozoa</taxon>
        <taxon>Arthropoda</taxon>
        <taxon>Hexapoda</taxon>
        <taxon>Insecta</taxon>
        <taxon>Pterygota</taxon>
        <taxon>Neoptera</taxon>
        <taxon>Endopterygota</taxon>
        <taxon>Diptera</taxon>
        <taxon>Nematocera</taxon>
        <taxon>Culicoidea</taxon>
        <taxon>Culicidae</taxon>
        <taxon>Anophelinae</taxon>
        <taxon>Anopheles</taxon>
    </lineage>
</organism>
<dbReference type="VEuPathDB" id="VectorBase:ADIR000598"/>
<evidence type="ECO:0000256" key="1">
    <source>
        <dbReference type="ARBA" id="ARBA00022658"/>
    </source>
</evidence>
<dbReference type="PROSITE" id="PS00028">
    <property type="entry name" value="ZINC_FINGER_C2H2_1"/>
    <property type="match status" value="2"/>
</dbReference>
<sequence>MEPEPCADFKMESLESFEPLVNPIRQYRNRSKRTLKTGEEKLAEVLAKIASLQKSTDKTDGIDRTKVRTYNVKLRLRKSLLYRCFDCGSCFANPDFLELHEKSHTEQGKCDIDLRAEPIETEMSLKQNAWFVGEDFGGEDDADGGDGEHIVQLDCTVEEGEDIFDITFDRTKCEKTYTMKYKVKKEPVGKCAHCAKQFYSVECLKQHELEHEKFLDIANIEPSINIIRSPRIEESTMTVDDSFYEALDVSDILEHSSGTIDCTADGRLAAGGAGIMLEYRIIPRRSASGEKEQQDARIVNQSERKTVQVKIEQDVIIKQEPIEAPEPVILTLKQEIKEERIADEQQQHVVPQGANSHAQLGLGYSTEQCEKPQPLADVPFRGEQIECVAAGGGHTLIGTVDGRLYACGWNNRGQLGIGHVDGCVRFEPVGEYGFKQLFAGWDVSAGVNAFGDLFVWGSNVWQQIGDPCVKNVSTPTRLMLPCGGRVAKVAFGLQYMTVLMECGKVWVLGKCKFLPAADYPLETATKLTIRCVWDKTLVRDVASGDNHLVLLTGGRRLECLGDNKHGQCLNECDFAEDVVKLESGWTHSGCLTDSGAVYLWGRNNYGQLGRAGETSNPPKKLTLETDEMVVKDVSLGSQHGVVVADGGRVYCWGWNEHGNCGTGGVENVWVPTPIDLPLPVTSAVCGAGYTLAFT</sequence>
<dbReference type="STRING" id="7168.A0A182MYZ3"/>
<evidence type="ECO:0000256" key="3">
    <source>
        <dbReference type="PROSITE-ProRule" id="PRU00042"/>
    </source>
</evidence>
<feature type="domain" description="C2H2-type" evidence="5">
    <location>
        <begin position="82"/>
        <end position="109"/>
    </location>
</feature>
<feature type="repeat" description="RCC1" evidence="4">
    <location>
        <begin position="347"/>
        <end position="401"/>
    </location>
</feature>
<keyword evidence="7" id="KW-1185">Reference proteome</keyword>
<dbReference type="PANTHER" id="PTHR45982">
    <property type="entry name" value="REGULATOR OF CHROMOSOME CONDENSATION"/>
    <property type="match status" value="1"/>
</dbReference>
<evidence type="ECO:0000313" key="6">
    <source>
        <dbReference type="EnsemblMetazoa" id="ADIR000598-PA"/>
    </source>
</evidence>
<dbReference type="AlphaFoldDB" id="A0A182MYZ3"/>
<dbReference type="InterPro" id="IPR009091">
    <property type="entry name" value="RCC1/BLIP-II"/>
</dbReference>
<dbReference type="Proteomes" id="UP000075884">
    <property type="component" value="Unassembled WGS sequence"/>
</dbReference>
<dbReference type="Gene3D" id="2.130.10.30">
    <property type="entry name" value="Regulator of chromosome condensation 1/beta-lactamase-inhibitor protein II"/>
    <property type="match status" value="2"/>
</dbReference>
<dbReference type="PANTHER" id="PTHR45982:SF8">
    <property type="entry name" value="E3 UBIQUITIN-PROTEIN LIGASE HERC2-LIKE PROTEIN-RELATED"/>
    <property type="match status" value="1"/>
</dbReference>
<feature type="repeat" description="RCC1" evidence="4">
    <location>
        <begin position="647"/>
        <end position="694"/>
    </location>
</feature>
<feature type="repeat" description="RCC1" evidence="4">
    <location>
        <begin position="451"/>
        <end position="502"/>
    </location>
</feature>
<dbReference type="SUPFAM" id="SSF50985">
    <property type="entry name" value="RCC1/BLIP-II"/>
    <property type="match status" value="1"/>
</dbReference>
<evidence type="ECO:0000313" key="7">
    <source>
        <dbReference type="Proteomes" id="UP000075884"/>
    </source>
</evidence>
<keyword evidence="2" id="KW-0677">Repeat</keyword>
<keyword evidence="3" id="KW-0479">Metal-binding</keyword>
<dbReference type="PRINTS" id="PR00633">
    <property type="entry name" value="RCCNDNSATION"/>
</dbReference>
<evidence type="ECO:0000256" key="2">
    <source>
        <dbReference type="ARBA" id="ARBA00022737"/>
    </source>
</evidence>
<dbReference type="InterPro" id="IPR058923">
    <property type="entry name" value="RCC1-like_dom"/>
</dbReference>
<dbReference type="EnsemblMetazoa" id="ADIR000598-RA">
    <property type="protein sequence ID" value="ADIR000598-PA"/>
    <property type="gene ID" value="ADIR000598"/>
</dbReference>
<protein>
    <recommendedName>
        <fullName evidence="5">C2H2-type domain-containing protein</fullName>
    </recommendedName>
</protein>
<proteinExistence type="predicted"/>
<dbReference type="InterPro" id="IPR000408">
    <property type="entry name" value="Reg_chr_condens"/>
</dbReference>
<evidence type="ECO:0000259" key="5">
    <source>
        <dbReference type="PROSITE" id="PS50157"/>
    </source>
</evidence>
<dbReference type="PROSITE" id="PS50157">
    <property type="entry name" value="ZINC_FINGER_C2H2_2"/>
    <property type="match status" value="1"/>
</dbReference>
<reference evidence="7" key="1">
    <citation type="submission" date="2013-03" db="EMBL/GenBank/DDBJ databases">
        <title>The Genome Sequence of Anopheles dirus WRAIR2.</title>
        <authorList>
            <consortium name="The Broad Institute Genomics Platform"/>
            <person name="Neafsey D.E."/>
            <person name="Walton C."/>
            <person name="Walker B."/>
            <person name="Young S.K."/>
            <person name="Zeng Q."/>
            <person name="Gargeya S."/>
            <person name="Fitzgerald M."/>
            <person name="Haas B."/>
            <person name="Abouelleil A."/>
            <person name="Allen A.W."/>
            <person name="Alvarado L."/>
            <person name="Arachchi H.M."/>
            <person name="Berlin A.M."/>
            <person name="Chapman S.B."/>
            <person name="Gainer-Dewar J."/>
            <person name="Goldberg J."/>
            <person name="Griggs A."/>
            <person name="Gujja S."/>
            <person name="Hansen M."/>
            <person name="Howarth C."/>
            <person name="Imamovic A."/>
            <person name="Ireland A."/>
            <person name="Larimer J."/>
            <person name="McCowan C."/>
            <person name="Murphy C."/>
            <person name="Pearson M."/>
            <person name="Poon T.W."/>
            <person name="Priest M."/>
            <person name="Roberts A."/>
            <person name="Saif S."/>
            <person name="Shea T."/>
            <person name="Sisk P."/>
            <person name="Sykes S."/>
            <person name="Wortman J."/>
            <person name="Nusbaum C."/>
            <person name="Birren B."/>
        </authorList>
    </citation>
    <scope>NUCLEOTIDE SEQUENCE [LARGE SCALE GENOMIC DNA]</scope>
    <source>
        <strain evidence="7">WRAIR2</strain>
    </source>
</reference>
<dbReference type="GO" id="GO:0005737">
    <property type="term" value="C:cytoplasm"/>
    <property type="evidence" value="ECO:0007669"/>
    <property type="project" value="TreeGrafter"/>
</dbReference>
<dbReference type="InterPro" id="IPR051553">
    <property type="entry name" value="Ran_GTPase-activating"/>
</dbReference>
<feature type="repeat" description="RCC1" evidence="4">
    <location>
        <begin position="595"/>
        <end position="646"/>
    </location>
</feature>
<keyword evidence="1" id="KW-0344">Guanine-nucleotide releasing factor</keyword>